<dbReference type="OMA" id="CALANVM"/>
<proteinExistence type="predicted"/>
<evidence type="ECO:0000313" key="1">
    <source>
        <dbReference type="EMBL" id="CCA77824.1"/>
    </source>
</evidence>
<dbReference type="eggNOG" id="KOG4626">
    <property type="taxonomic scope" value="Eukaryota"/>
</dbReference>
<keyword evidence="2" id="KW-1185">Reference proteome</keyword>
<reference evidence="1 2" key="1">
    <citation type="journal article" date="2011" name="PLoS Pathog.">
        <title>Endophytic Life Strategies Decoded by Genome and Transcriptome Analyses of the Mutualistic Root Symbiont Piriformospora indica.</title>
        <authorList>
            <person name="Zuccaro A."/>
            <person name="Lahrmann U."/>
            <person name="Guldener U."/>
            <person name="Langen G."/>
            <person name="Pfiffi S."/>
            <person name="Biedenkopf D."/>
            <person name="Wong P."/>
            <person name="Samans B."/>
            <person name="Grimm C."/>
            <person name="Basiewicz M."/>
            <person name="Murat C."/>
            <person name="Martin F."/>
            <person name="Kogel K.H."/>
        </authorList>
    </citation>
    <scope>NUCLEOTIDE SEQUENCE [LARGE SCALE GENOMIC DNA]</scope>
    <source>
        <strain evidence="1 2">DSM 11827</strain>
    </source>
</reference>
<comment type="caution">
    <text evidence="1">The sequence shown here is derived from an EMBL/GenBank/DDBJ whole genome shotgun (WGS) entry which is preliminary data.</text>
</comment>
<gene>
    <name evidence="1" type="ORF">PIIN_10248</name>
</gene>
<dbReference type="STRING" id="1109443.G4U2L5"/>
<dbReference type="EMBL" id="CAFZ01001875">
    <property type="protein sequence ID" value="CCA77824.1"/>
    <property type="molecule type" value="Genomic_DNA"/>
</dbReference>
<dbReference type="Gene3D" id="1.25.40.10">
    <property type="entry name" value="Tetratricopeptide repeat domain"/>
    <property type="match status" value="1"/>
</dbReference>
<dbReference type="AlphaFoldDB" id="G4U2L5"/>
<dbReference type="OrthoDB" id="3259646at2759"/>
<dbReference type="InterPro" id="IPR011990">
    <property type="entry name" value="TPR-like_helical_dom_sf"/>
</dbReference>
<feature type="non-terminal residue" evidence="1">
    <location>
        <position position="265"/>
    </location>
</feature>
<sequence length="265" mass="28764">MSHTHITDGPQQLDNVLERLAGLAAAYQDEELVLKIVGLVSSVEHMKATGSGEIDGDTLSQLEAWKQYFDAKEESAQWSSLNSQAIDHYNSFKRSGAVEDLEQAITSWQRLLSVTPDGRPEKPTCLSNLAAALGERFTRFGELADIVNVISSGRLAVSLTADGHPDKPVYLNNLGSAHQICFEQLGELADLEDAVSSKRMAVSLTPDGHTDKLVYVNSLGSALQIRFDRLGELADLKNAISSKRLAVSLTPDGQPDKPSHLNDLV</sequence>
<name>G4U2L5_SERID</name>
<protein>
    <submittedName>
        <fullName evidence="1">Uncharacterized protein</fullName>
    </submittedName>
</protein>
<evidence type="ECO:0000313" key="2">
    <source>
        <dbReference type="Proteomes" id="UP000007148"/>
    </source>
</evidence>
<accession>G4U2L5</accession>
<dbReference type="InParanoid" id="G4U2L5"/>
<dbReference type="Proteomes" id="UP000007148">
    <property type="component" value="Unassembled WGS sequence"/>
</dbReference>
<dbReference type="Pfam" id="PF13374">
    <property type="entry name" value="TPR_10"/>
    <property type="match status" value="1"/>
</dbReference>
<dbReference type="HOGENOM" id="CLU_1051931_0_0_1"/>
<organism evidence="1 2">
    <name type="scientific">Serendipita indica (strain DSM 11827)</name>
    <name type="common">Root endophyte fungus</name>
    <name type="synonym">Piriformospora indica</name>
    <dbReference type="NCBI Taxonomy" id="1109443"/>
    <lineage>
        <taxon>Eukaryota</taxon>
        <taxon>Fungi</taxon>
        <taxon>Dikarya</taxon>
        <taxon>Basidiomycota</taxon>
        <taxon>Agaricomycotina</taxon>
        <taxon>Agaricomycetes</taxon>
        <taxon>Sebacinales</taxon>
        <taxon>Serendipitaceae</taxon>
        <taxon>Serendipita</taxon>
    </lineage>
</organism>